<dbReference type="PANTHER" id="PTHR43280:SF27">
    <property type="entry name" value="TRANSCRIPTIONAL REGULATOR MTLR"/>
    <property type="match status" value="1"/>
</dbReference>
<dbReference type="PROSITE" id="PS01124">
    <property type="entry name" value="HTH_ARAC_FAMILY_2"/>
    <property type="match status" value="1"/>
</dbReference>
<evidence type="ECO:0000313" key="6">
    <source>
        <dbReference type="Proteomes" id="UP000001947"/>
    </source>
</evidence>
<keyword evidence="3" id="KW-0804">Transcription</keyword>
<dbReference type="Proteomes" id="UP000001947">
    <property type="component" value="Chromosome"/>
</dbReference>
<keyword evidence="1" id="KW-0805">Transcription regulation</keyword>
<evidence type="ECO:0000256" key="1">
    <source>
        <dbReference type="ARBA" id="ARBA00023015"/>
    </source>
</evidence>
<dbReference type="PROSITE" id="PS00041">
    <property type="entry name" value="HTH_ARAC_FAMILY_1"/>
    <property type="match status" value="1"/>
</dbReference>
<keyword evidence="2" id="KW-0238">DNA-binding</keyword>
<reference evidence="5 6" key="1">
    <citation type="journal article" date="2008" name="PLoS Genet.">
        <title>Complete genome sequence of the complex carbohydrate-degrading marine bacterium, Saccharophagus degradans strain 2-40 T.</title>
        <authorList>
            <person name="Weiner R.M."/>
            <person name="Taylor L.E.II."/>
            <person name="Henrissat B."/>
            <person name="Hauser L."/>
            <person name="Land M."/>
            <person name="Coutinho P.M."/>
            <person name="Rancurel C."/>
            <person name="Saunders E.H."/>
            <person name="Longmire A.G."/>
            <person name="Zhang H."/>
            <person name="Bayer E.A."/>
            <person name="Gilbert H.J."/>
            <person name="Larimer F."/>
            <person name="Zhulin I.B."/>
            <person name="Ekborg N.A."/>
            <person name="Lamed R."/>
            <person name="Richardson P.M."/>
            <person name="Borovok I."/>
            <person name="Hutcheson S."/>
        </authorList>
    </citation>
    <scope>NUCLEOTIDE SEQUENCE [LARGE SCALE GENOMIC DNA]</scope>
    <source>
        <strain evidence="6">2-40 / ATCC 43961 / DSM 17024</strain>
    </source>
</reference>
<dbReference type="InterPro" id="IPR009057">
    <property type="entry name" value="Homeodomain-like_sf"/>
</dbReference>
<evidence type="ECO:0000259" key="4">
    <source>
        <dbReference type="PROSITE" id="PS01124"/>
    </source>
</evidence>
<dbReference type="SUPFAM" id="SSF46689">
    <property type="entry name" value="Homeodomain-like"/>
    <property type="match status" value="1"/>
</dbReference>
<dbReference type="eggNOG" id="COG4977">
    <property type="taxonomic scope" value="Bacteria"/>
</dbReference>
<sequence length="109" mass="12807">MAGQRRWHIALVYRHWQCFAPFKVADFVCTVPQSFSRFFKGATGRTFVSFVNELRIEEACKQLASTTNDIIDIAYECGYGNLSNFNRRFSQIQKCTPCEYRKKHLQRRA</sequence>
<evidence type="ECO:0000256" key="2">
    <source>
        <dbReference type="ARBA" id="ARBA00023125"/>
    </source>
</evidence>
<dbReference type="GO" id="GO:0003700">
    <property type="term" value="F:DNA-binding transcription factor activity"/>
    <property type="evidence" value="ECO:0007669"/>
    <property type="project" value="InterPro"/>
</dbReference>
<name>Q21HC7_SACD2</name>
<dbReference type="SMART" id="SM00342">
    <property type="entry name" value="HTH_ARAC"/>
    <property type="match status" value="1"/>
</dbReference>
<dbReference type="PANTHER" id="PTHR43280">
    <property type="entry name" value="ARAC-FAMILY TRANSCRIPTIONAL REGULATOR"/>
    <property type="match status" value="1"/>
</dbReference>
<gene>
    <name evidence="5" type="ordered locus">Sde_2642</name>
</gene>
<evidence type="ECO:0000313" key="5">
    <source>
        <dbReference type="EMBL" id="ABD81902.1"/>
    </source>
</evidence>
<keyword evidence="6" id="KW-1185">Reference proteome</keyword>
<protein>
    <submittedName>
        <fullName evidence="5">Transcriptional regulator, AraC family</fullName>
    </submittedName>
</protein>
<dbReference type="Gene3D" id="1.10.10.60">
    <property type="entry name" value="Homeodomain-like"/>
    <property type="match status" value="2"/>
</dbReference>
<proteinExistence type="predicted"/>
<dbReference type="GO" id="GO:0043565">
    <property type="term" value="F:sequence-specific DNA binding"/>
    <property type="evidence" value="ECO:0007669"/>
    <property type="project" value="InterPro"/>
</dbReference>
<feature type="domain" description="HTH araC/xylS-type" evidence="4">
    <location>
        <begin position="23"/>
        <end position="103"/>
    </location>
</feature>
<dbReference type="InterPro" id="IPR018060">
    <property type="entry name" value="HTH_AraC"/>
</dbReference>
<dbReference type="InterPro" id="IPR018062">
    <property type="entry name" value="HTH_AraC-typ_CS"/>
</dbReference>
<dbReference type="STRING" id="203122.Sde_2642"/>
<dbReference type="KEGG" id="sde:Sde_2642"/>
<dbReference type="Pfam" id="PF12833">
    <property type="entry name" value="HTH_18"/>
    <property type="match status" value="1"/>
</dbReference>
<dbReference type="HOGENOM" id="CLU_000445_81_14_6"/>
<organism evidence="5 6">
    <name type="scientific">Saccharophagus degradans (strain 2-40 / ATCC 43961 / DSM 17024)</name>
    <dbReference type="NCBI Taxonomy" id="203122"/>
    <lineage>
        <taxon>Bacteria</taxon>
        <taxon>Pseudomonadati</taxon>
        <taxon>Pseudomonadota</taxon>
        <taxon>Gammaproteobacteria</taxon>
        <taxon>Cellvibrionales</taxon>
        <taxon>Cellvibrionaceae</taxon>
        <taxon>Saccharophagus</taxon>
    </lineage>
</organism>
<evidence type="ECO:0000256" key="3">
    <source>
        <dbReference type="ARBA" id="ARBA00023163"/>
    </source>
</evidence>
<accession>Q21HC7</accession>
<dbReference type="AlphaFoldDB" id="Q21HC7"/>
<dbReference type="EMBL" id="CP000282">
    <property type="protein sequence ID" value="ABD81902.1"/>
    <property type="molecule type" value="Genomic_DNA"/>
</dbReference>